<evidence type="ECO:0000256" key="1">
    <source>
        <dbReference type="SAM" id="Phobius"/>
    </source>
</evidence>
<organism evidence="2 3">
    <name type="scientific">Enterococcus columbae DSM 7374 = ATCC 51263</name>
    <dbReference type="NCBI Taxonomy" id="1121865"/>
    <lineage>
        <taxon>Bacteria</taxon>
        <taxon>Bacillati</taxon>
        <taxon>Bacillota</taxon>
        <taxon>Bacilli</taxon>
        <taxon>Lactobacillales</taxon>
        <taxon>Enterococcaceae</taxon>
        <taxon>Enterococcus</taxon>
    </lineage>
</organism>
<evidence type="ECO:0000313" key="3">
    <source>
        <dbReference type="Proteomes" id="UP000014113"/>
    </source>
</evidence>
<feature type="transmembrane region" description="Helical" evidence="1">
    <location>
        <begin position="12"/>
        <end position="33"/>
    </location>
</feature>
<dbReference type="STRING" id="1121865.OMW_00561"/>
<evidence type="ECO:0008006" key="4">
    <source>
        <dbReference type="Google" id="ProtNLM"/>
    </source>
</evidence>
<dbReference type="RefSeq" id="WP_016182724.1">
    <property type="nucleotide sequence ID" value="NZ_JXKI01000014.1"/>
</dbReference>
<name>S1NG36_9ENTE</name>
<accession>S1NG36</accession>
<keyword evidence="1" id="KW-1133">Transmembrane helix</keyword>
<dbReference type="PATRIC" id="fig|1121865.3.peg.555"/>
<proteinExistence type="predicted"/>
<keyword evidence="3" id="KW-1185">Reference proteome</keyword>
<dbReference type="EMBL" id="ASWJ01000004">
    <property type="protein sequence ID" value="EOW84663.1"/>
    <property type="molecule type" value="Genomic_DNA"/>
</dbReference>
<evidence type="ECO:0000313" key="2">
    <source>
        <dbReference type="EMBL" id="EOW84663.1"/>
    </source>
</evidence>
<dbReference type="OrthoDB" id="2233065at2"/>
<feature type="transmembrane region" description="Helical" evidence="1">
    <location>
        <begin position="39"/>
        <end position="57"/>
    </location>
</feature>
<protein>
    <recommendedName>
        <fullName evidence="4">Pore-forming protein</fullName>
    </recommendedName>
</protein>
<sequence>MNKKLHWQPELSSFIIYWSIAFCIVFYGLILALENTRPYLTSNLVMALGLIFIIIGFKRVLIISNQQLVIHYARFWKVSIIQFHSIQKIEIKKQEITLKTTFATMQFRMSKKALAIFLNELEKAGQKHLISQI</sequence>
<comment type="caution">
    <text evidence="2">The sequence shown here is derived from an EMBL/GenBank/DDBJ whole genome shotgun (WGS) entry which is preliminary data.</text>
</comment>
<dbReference type="AlphaFoldDB" id="S1NG36"/>
<dbReference type="InterPro" id="IPR020215">
    <property type="entry name" value="EbsA-like"/>
</dbReference>
<dbReference type="Proteomes" id="UP000014113">
    <property type="component" value="Unassembled WGS sequence"/>
</dbReference>
<dbReference type="eggNOG" id="ENOG50349T2">
    <property type="taxonomic scope" value="Bacteria"/>
</dbReference>
<dbReference type="Pfam" id="PF17255">
    <property type="entry name" value="EbsA"/>
    <property type="match status" value="1"/>
</dbReference>
<keyword evidence="1" id="KW-0472">Membrane</keyword>
<gene>
    <name evidence="2" type="ORF">I568_01159</name>
</gene>
<keyword evidence="1" id="KW-0812">Transmembrane</keyword>
<reference evidence="2 3" key="1">
    <citation type="submission" date="2013-03" db="EMBL/GenBank/DDBJ databases">
        <title>The Genome Sequence of Enterococcus columbae ATCC_51263 (PacBio/Illumina hybrid assembly).</title>
        <authorList>
            <consortium name="The Broad Institute Genomics Platform"/>
            <consortium name="The Broad Institute Genome Sequencing Center for Infectious Disease"/>
            <person name="Earl A."/>
            <person name="Russ C."/>
            <person name="Gilmore M."/>
            <person name="Surin D."/>
            <person name="Walker B."/>
            <person name="Young S."/>
            <person name="Zeng Q."/>
            <person name="Gargeya S."/>
            <person name="Fitzgerald M."/>
            <person name="Haas B."/>
            <person name="Abouelleil A."/>
            <person name="Allen A.W."/>
            <person name="Alvarado L."/>
            <person name="Arachchi H.M."/>
            <person name="Berlin A.M."/>
            <person name="Chapman S.B."/>
            <person name="Gainer-Dewar J."/>
            <person name="Goldberg J."/>
            <person name="Griggs A."/>
            <person name="Gujja S."/>
            <person name="Hansen M."/>
            <person name="Howarth C."/>
            <person name="Imamovic A."/>
            <person name="Ireland A."/>
            <person name="Larimer J."/>
            <person name="McCowan C."/>
            <person name="Murphy C."/>
            <person name="Pearson M."/>
            <person name="Poon T.W."/>
            <person name="Priest M."/>
            <person name="Roberts A."/>
            <person name="Saif S."/>
            <person name="Shea T."/>
            <person name="Sisk P."/>
            <person name="Sykes S."/>
            <person name="Wortman J."/>
            <person name="Nusbaum C."/>
            <person name="Birren B."/>
        </authorList>
    </citation>
    <scope>NUCLEOTIDE SEQUENCE [LARGE SCALE GENOMIC DNA]</scope>
    <source>
        <strain evidence="2 3">ATCC 51263</strain>
    </source>
</reference>